<dbReference type="RefSeq" id="WP_073302364.1">
    <property type="nucleotide sequence ID" value="NZ_FRAW01000003.1"/>
</dbReference>
<protein>
    <recommendedName>
        <fullName evidence="1">ATPase domain-containing protein</fullName>
    </recommendedName>
</protein>
<sequence>MNDAFIYGYAVEGENFTDREAETKRLKANFEHGVNTLLISNRRIGKTSLVRHVGRLVNPKKALVVYLDIFDCRSEYDFYNKLATAVLQQTSSKIDSILQNAKNFLSRVSPKISMGPDPTSEFSLSLGITPKEYASEQILELAENIAKKQKKRIVVCIDEFQQIGEFPDSISVQKRLRGAWQLQQNVSYCLLGSKKHLLTNIFQNKSMPFYQFGDAIYLGVISTENWVPFICDKFKKHGLRIDKEQASRICGEVENYSSYVQQLAWLVMLRTEREVTSEIIDTAMNELIAQNAALFMQQTEGLSSYQMNMLRAIAAGIHNGFLSQEVLETYRLGTKSNIPRIKKALIDRDIVEQRETGLYISDPIFNKWFKRF</sequence>
<reference evidence="3" key="1">
    <citation type="submission" date="2016-11" db="EMBL/GenBank/DDBJ databases">
        <authorList>
            <person name="Varghese N."/>
            <person name="Submissions S."/>
        </authorList>
    </citation>
    <scope>NUCLEOTIDE SEQUENCE [LARGE SCALE GENOMIC DNA]</scope>
    <source>
        <strain evidence="3">UWOS</strain>
    </source>
</reference>
<dbReference type="InterPro" id="IPR027417">
    <property type="entry name" value="P-loop_NTPase"/>
</dbReference>
<dbReference type="GO" id="GO:0005524">
    <property type="term" value="F:ATP binding"/>
    <property type="evidence" value="ECO:0007669"/>
    <property type="project" value="InterPro"/>
</dbReference>
<dbReference type="SUPFAM" id="SSF52540">
    <property type="entry name" value="P-loop containing nucleoside triphosphate hydrolases"/>
    <property type="match status" value="1"/>
</dbReference>
<keyword evidence="3" id="KW-1185">Reference proteome</keyword>
<name>A0A1M6QZD4_9BACT</name>
<evidence type="ECO:0000259" key="1">
    <source>
        <dbReference type="Pfam" id="PF01637"/>
    </source>
</evidence>
<evidence type="ECO:0000313" key="2">
    <source>
        <dbReference type="EMBL" id="SHK25591.1"/>
    </source>
</evidence>
<proteinExistence type="predicted"/>
<dbReference type="PANTHER" id="PTHR34301">
    <property type="entry name" value="DNA-BINDING PROTEIN-RELATED"/>
    <property type="match status" value="1"/>
</dbReference>
<dbReference type="InterPro" id="IPR011579">
    <property type="entry name" value="ATPase_dom"/>
</dbReference>
<gene>
    <name evidence="2" type="ORF">SAMN05720469_10357</name>
</gene>
<dbReference type="PANTHER" id="PTHR34301:SF8">
    <property type="entry name" value="ATPASE DOMAIN-CONTAINING PROTEIN"/>
    <property type="match status" value="1"/>
</dbReference>
<evidence type="ECO:0000313" key="3">
    <source>
        <dbReference type="Proteomes" id="UP000184275"/>
    </source>
</evidence>
<dbReference type="Gene3D" id="3.40.50.300">
    <property type="entry name" value="P-loop containing nucleotide triphosphate hydrolases"/>
    <property type="match status" value="1"/>
</dbReference>
<accession>A0A1M6QZD4</accession>
<dbReference type="Pfam" id="PF01637">
    <property type="entry name" value="ATPase_2"/>
    <property type="match status" value="1"/>
</dbReference>
<organism evidence="2 3">
    <name type="scientific">Fibrobacter intestinalis</name>
    <dbReference type="NCBI Taxonomy" id="28122"/>
    <lineage>
        <taxon>Bacteria</taxon>
        <taxon>Pseudomonadati</taxon>
        <taxon>Fibrobacterota</taxon>
        <taxon>Fibrobacteria</taxon>
        <taxon>Fibrobacterales</taxon>
        <taxon>Fibrobacteraceae</taxon>
        <taxon>Fibrobacter</taxon>
    </lineage>
</organism>
<feature type="domain" description="ATPase" evidence="1">
    <location>
        <begin position="16"/>
        <end position="200"/>
    </location>
</feature>
<dbReference type="AlphaFoldDB" id="A0A1M6QZD4"/>
<dbReference type="Proteomes" id="UP000184275">
    <property type="component" value="Unassembled WGS sequence"/>
</dbReference>
<dbReference type="EMBL" id="FRAW01000003">
    <property type="protein sequence ID" value="SHK25591.1"/>
    <property type="molecule type" value="Genomic_DNA"/>
</dbReference>